<evidence type="ECO:0008006" key="3">
    <source>
        <dbReference type="Google" id="ProtNLM"/>
    </source>
</evidence>
<dbReference type="STRING" id="666681.M301_1794"/>
<dbReference type="Proteomes" id="UP000000383">
    <property type="component" value="Chromosome"/>
</dbReference>
<evidence type="ECO:0000313" key="2">
    <source>
        <dbReference type="Proteomes" id="UP000000383"/>
    </source>
</evidence>
<dbReference type="Pfam" id="PF07275">
    <property type="entry name" value="ArdA"/>
    <property type="match status" value="1"/>
</dbReference>
<dbReference type="HOGENOM" id="CLU_134266_0_0_4"/>
<dbReference type="KEGG" id="meh:M301_1794"/>
<sequence length="168" mass="19204">MTTLYANPYNIDASGFYFNDADEFTEKSTNLTDRYGNPVEEFEIDFIDGDDAALFNACGINQANLSTWFDDIQTLDDHEKINLYYLLNVAGYNLSQALDKVDEPSITESSLRDASEELFDECWLHSVPESIRYYIDYVKFARDCEMGGELVEFEYDNQTYTCTNAAVG</sequence>
<dbReference type="InterPro" id="IPR041893">
    <property type="entry name" value="ArdA_dom3"/>
</dbReference>
<gene>
    <name evidence="1" type="ordered locus">M301_1794</name>
</gene>
<reference evidence="1 2" key="2">
    <citation type="journal article" date="2011" name="J. Bacteriol.">
        <title>Genomes of three methylotrophs from a single niche uncover genetic and metabolic divergence of Methylophilaceae.</title>
        <authorList>
            <person name="Lapidus A."/>
            <person name="Clum A."/>
            <person name="Labutti K."/>
            <person name="Kaluzhnaya M.G."/>
            <person name="Lim S."/>
            <person name="Beck D.A."/>
            <person name="Glavina Del Rio T."/>
            <person name="Nolan M."/>
            <person name="Mavromatis K."/>
            <person name="Huntemann M."/>
            <person name="Lucas S."/>
            <person name="Lidstrom M.E."/>
            <person name="Ivanova N."/>
            <person name="Chistoserdova L."/>
        </authorList>
    </citation>
    <scope>NUCLEOTIDE SEQUENCE [LARGE SCALE GENOMIC DNA]</scope>
    <source>
        <strain evidence="1 2">301</strain>
    </source>
</reference>
<dbReference type="AlphaFoldDB" id="D7DJD6"/>
<proteinExistence type="predicted"/>
<reference evidence="2" key="1">
    <citation type="submission" date="2010-05" db="EMBL/GenBank/DDBJ databases">
        <title>Complete sequence of Methylotenera sp. 301.</title>
        <authorList>
            <person name="Lucas S."/>
            <person name="Copeland A."/>
            <person name="Lapidus A."/>
            <person name="Cheng J.-F."/>
            <person name="Bruce D."/>
            <person name="Goodwin L."/>
            <person name="Pitluck S."/>
            <person name="Clum A."/>
            <person name="Land M."/>
            <person name="Hauser L."/>
            <person name="Kyrpides N."/>
            <person name="Ivanova N."/>
            <person name="Chistoservova L."/>
            <person name="Kalyuzhnaya M."/>
            <person name="Woyke T."/>
        </authorList>
    </citation>
    <scope>NUCLEOTIDE SEQUENCE [LARGE SCALE GENOMIC DNA]</scope>
    <source>
        <strain evidence="2">301</strain>
    </source>
</reference>
<evidence type="ECO:0000313" key="1">
    <source>
        <dbReference type="EMBL" id="ADI30171.1"/>
    </source>
</evidence>
<dbReference type="OrthoDB" id="944647at2"/>
<dbReference type="Gene3D" id="1.10.10.1190">
    <property type="entry name" value="Antirestriction protein ArdA, domain 3"/>
    <property type="match status" value="1"/>
</dbReference>
<accession>D7DJD6</accession>
<dbReference type="RefSeq" id="WP_013148483.1">
    <property type="nucleotide sequence ID" value="NC_014207.1"/>
</dbReference>
<dbReference type="EMBL" id="CP002056">
    <property type="protein sequence ID" value="ADI30171.1"/>
    <property type="molecule type" value="Genomic_DNA"/>
</dbReference>
<dbReference type="InterPro" id="IPR009899">
    <property type="entry name" value="ArdA"/>
</dbReference>
<protein>
    <recommendedName>
        <fullName evidence="3">Antirestriction ArdA family protein</fullName>
    </recommendedName>
</protein>
<dbReference type="eggNOG" id="ENOG5031GV5">
    <property type="taxonomic scope" value="Bacteria"/>
</dbReference>
<keyword evidence="2" id="KW-1185">Reference proteome</keyword>
<name>D7DJD6_METV0</name>
<organism evidence="1 2">
    <name type="scientific">Methylotenera versatilis (strain 301)</name>
    <dbReference type="NCBI Taxonomy" id="666681"/>
    <lineage>
        <taxon>Bacteria</taxon>
        <taxon>Pseudomonadati</taxon>
        <taxon>Pseudomonadota</taxon>
        <taxon>Betaproteobacteria</taxon>
        <taxon>Nitrosomonadales</taxon>
        <taxon>Methylophilaceae</taxon>
        <taxon>Methylotenera</taxon>
    </lineage>
</organism>